<keyword evidence="4" id="KW-1185">Reference proteome</keyword>
<dbReference type="Gene3D" id="2.60.40.1740">
    <property type="entry name" value="hypothetical protein (bacova_03559)"/>
    <property type="match status" value="1"/>
</dbReference>
<dbReference type="OrthoDB" id="740324at2"/>
<protein>
    <submittedName>
        <fullName evidence="3">DUF1735 domain-containing protein</fullName>
    </submittedName>
</protein>
<sequence length="333" mass="35944">MNKFEGLILKKWIIPMICLVLISLVGVSCLKSGEGFPSSKDDVIDVVLLGDGQIPDSYTTSSQAFTLSGAFENDTSGFDVILQYSGASDFAPQDITLTLGVDTAALNTYNTQNSTDYVAFDSSMLSYSKTVTIKKGTDRTILRIVISDAKFDFATTYALPLKIISTTYGTVAANGGTKIYAFTAKNDYDGEYTVTGTFSDLNFPAYKGIYPKTVDLVSTGINTNSYLDVSTYSSAYIYYFFNTGTSVSYYGNFSPIFTFTGNKVTAVTNAYGQGTNTSLRYAELNPSGINTVEFDDNGTPKTISVSYYMKVGAVGSGAIRVAITEVYTYAGVR</sequence>
<keyword evidence="1" id="KW-0472">Membrane</keyword>
<evidence type="ECO:0000313" key="3">
    <source>
        <dbReference type="EMBL" id="QES90383.1"/>
    </source>
</evidence>
<name>A0A5P2GB04_9BACT</name>
<dbReference type="EMBL" id="CP044016">
    <property type="protein sequence ID" value="QES90383.1"/>
    <property type="molecule type" value="Genomic_DNA"/>
</dbReference>
<dbReference type="PROSITE" id="PS51257">
    <property type="entry name" value="PROKAR_LIPOPROTEIN"/>
    <property type="match status" value="1"/>
</dbReference>
<dbReference type="Pfam" id="PF08522">
    <property type="entry name" value="BT_3987-like_N"/>
    <property type="match status" value="1"/>
</dbReference>
<dbReference type="AlphaFoldDB" id="A0A5P2GB04"/>
<organism evidence="3 4">
    <name type="scientific">Rhizosphaericola mali</name>
    <dbReference type="NCBI Taxonomy" id="2545455"/>
    <lineage>
        <taxon>Bacteria</taxon>
        <taxon>Pseudomonadati</taxon>
        <taxon>Bacteroidota</taxon>
        <taxon>Chitinophagia</taxon>
        <taxon>Chitinophagales</taxon>
        <taxon>Chitinophagaceae</taxon>
        <taxon>Rhizosphaericola</taxon>
    </lineage>
</organism>
<reference evidence="3 4" key="1">
    <citation type="submission" date="2019-09" db="EMBL/GenBank/DDBJ databases">
        <title>Complete genome sequence of Arachidicoccus sp. B3-10 isolated from apple orchard soil.</title>
        <authorList>
            <person name="Kim H.S."/>
            <person name="Han K.-I."/>
            <person name="Suh M.K."/>
            <person name="Lee K.C."/>
            <person name="Eom M.K."/>
            <person name="Kim J.-S."/>
            <person name="Kang S.W."/>
            <person name="Sin Y."/>
            <person name="Lee J.-S."/>
        </authorList>
    </citation>
    <scope>NUCLEOTIDE SEQUENCE [LARGE SCALE GENOMIC DNA]</scope>
    <source>
        <strain evidence="3 4">B3-10</strain>
    </source>
</reference>
<keyword evidence="1" id="KW-0812">Transmembrane</keyword>
<evidence type="ECO:0000259" key="2">
    <source>
        <dbReference type="Pfam" id="PF08522"/>
    </source>
</evidence>
<keyword evidence="1" id="KW-1133">Transmembrane helix</keyword>
<feature type="domain" description="BT-3987-like N-terminal" evidence="2">
    <location>
        <begin position="57"/>
        <end position="167"/>
    </location>
</feature>
<dbReference type="KEGG" id="arac:E0W69_017565"/>
<accession>A0A5P2GB04</accession>
<evidence type="ECO:0000256" key="1">
    <source>
        <dbReference type="SAM" id="Phobius"/>
    </source>
</evidence>
<dbReference type="InterPro" id="IPR013728">
    <property type="entry name" value="BT_3987-like_N"/>
</dbReference>
<feature type="transmembrane region" description="Helical" evidence="1">
    <location>
        <begin position="12"/>
        <end position="30"/>
    </location>
</feature>
<evidence type="ECO:0000313" key="4">
    <source>
        <dbReference type="Proteomes" id="UP000292424"/>
    </source>
</evidence>
<gene>
    <name evidence="3" type="ORF">E0W69_017565</name>
</gene>
<proteinExistence type="predicted"/>
<dbReference type="Proteomes" id="UP000292424">
    <property type="component" value="Chromosome"/>
</dbReference>
<dbReference type="RefSeq" id="WP_131331365.1">
    <property type="nucleotide sequence ID" value="NZ_CP044016.1"/>
</dbReference>